<reference evidence="2" key="1">
    <citation type="submission" date="2018-05" db="EMBL/GenBank/DDBJ databases">
        <authorList>
            <person name="Lanie J.A."/>
            <person name="Ng W.-L."/>
            <person name="Kazmierczak K.M."/>
            <person name="Andrzejewski T.M."/>
            <person name="Davidsen T.M."/>
            <person name="Wayne K.J."/>
            <person name="Tettelin H."/>
            <person name="Glass J.I."/>
            <person name="Rusch D."/>
            <person name="Podicherti R."/>
            <person name="Tsui H.-C.T."/>
            <person name="Winkler M.E."/>
        </authorList>
    </citation>
    <scope>NUCLEOTIDE SEQUENCE</scope>
</reference>
<feature type="region of interest" description="Disordered" evidence="1">
    <location>
        <begin position="93"/>
        <end position="122"/>
    </location>
</feature>
<name>A0A382H8D6_9ZZZZ</name>
<gene>
    <name evidence="2" type="ORF">METZ01_LOCUS236384</name>
</gene>
<evidence type="ECO:0000256" key="1">
    <source>
        <dbReference type="SAM" id="MobiDB-lite"/>
    </source>
</evidence>
<feature type="compositionally biased region" description="Polar residues" evidence="1">
    <location>
        <begin position="104"/>
        <end position="122"/>
    </location>
</feature>
<sequence>MEGPFQLVESVIDTVVTKATPAVFLIRRVEETEKYAYYKGRLGRAPHGTLRQNLKRWLSSDYRVFCFEYVQGENTVFDRQCVLWHNLGGPVGKLDNKQHPEPNEGQTTKCPVCFSNNSRHNP</sequence>
<protein>
    <submittedName>
        <fullName evidence="2">Uncharacterized protein</fullName>
    </submittedName>
</protein>
<proteinExistence type="predicted"/>
<dbReference type="AlphaFoldDB" id="A0A382H8D6"/>
<accession>A0A382H8D6</accession>
<dbReference type="EMBL" id="UINC01059760">
    <property type="protein sequence ID" value="SVB83530.1"/>
    <property type="molecule type" value="Genomic_DNA"/>
</dbReference>
<evidence type="ECO:0000313" key="2">
    <source>
        <dbReference type="EMBL" id="SVB83530.1"/>
    </source>
</evidence>
<organism evidence="2">
    <name type="scientific">marine metagenome</name>
    <dbReference type="NCBI Taxonomy" id="408172"/>
    <lineage>
        <taxon>unclassified sequences</taxon>
        <taxon>metagenomes</taxon>
        <taxon>ecological metagenomes</taxon>
    </lineage>
</organism>